<dbReference type="Proteomes" id="UP001472677">
    <property type="component" value="Unassembled WGS sequence"/>
</dbReference>
<gene>
    <name evidence="1" type="ORF">V6N12_070006</name>
</gene>
<organism evidence="1 2">
    <name type="scientific">Hibiscus sabdariffa</name>
    <name type="common">roselle</name>
    <dbReference type="NCBI Taxonomy" id="183260"/>
    <lineage>
        <taxon>Eukaryota</taxon>
        <taxon>Viridiplantae</taxon>
        <taxon>Streptophyta</taxon>
        <taxon>Embryophyta</taxon>
        <taxon>Tracheophyta</taxon>
        <taxon>Spermatophyta</taxon>
        <taxon>Magnoliopsida</taxon>
        <taxon>eudicotyledons</taxon>
        <taxon>Gunneridae</taxon>
        <taxon>Pentapetalae</taxon>
        <taxon>rosids</taxon>
        <taxon>malvids</taxon>
        <taxon>Malvales</taxon>
        <taxon>Malvaceae</taxon>
        <taxon>Malvoideae</taxon>
        <taxon>Hibiscus</taxon>
    </lineage>
</organism>
<protein>
    <submittedName>
        <fullName evidence="1">Uncharacterized protein</fullName>
    </submittedName>
</protein>
<comment type="caution">
    <text evidence="1">The sequence shown here is derived from an EMBL/GenBank/DDBJ whole genome shotgun (WGS) entry which is preliminary data.</text>
</comment>
<evidence type="ECO:0000313" key="2">
    <source>
        <dbReference type="Proteomes" id="UP001472677"/>
    </source>
</evidence>
<name>A0ABR2FFM3_9ROSI</name>
<reference evidence="1 2" key="1">
    <citation type="journal article" date="2024" name="G3 (Bethesda)">
        <title>Genome assembly of Hibiscus sabdariffa L. provides insights into metabolisms of medicinal natural products.</title>
        <authorList>
            <person name="Kim T."/>
        </authorList>
    </citation>
    <scope>NUCLEOTIDE SEQUENCE [LARGE SCALE GENOMIC DNA]</scope>
    <source>
        <strain evidence="1">TK-2024</strain>
        <tissue evidence="1">Old leaves</tissue>
    </source>
</reference>
<proteinExistence type="predicted"/>
<evidence type="ECO:0000313" key="1">
    <source>
        <dbReference type="EMBL" id="KAK8579695.1"/>
    </source>
</evidence>
<dbReference type="EMBL" id="JBBPBM010000006">
    <property type="protein sequence ID" value="KAK8579695.1"/>
    <property type="molecule type" value="Genomic_DNA"/>
</dbReference>
<sequence length="111" mass="11635">MNAEAVGFDQGEVEENFADFWPEVNVANVEDPNVIGIYGNPPSTGESLITNDIGNSATFGKLNPSLTFISNGMHVDSVEIVPDSLDGVVSFRSGNAPSSSVGVHKQIPDVG</sequence>
<accession>A0ABR2FFM3</accession>
<keyword evidence="2" id="KW-1185">Reference proteome</keyword>